<dbReference type="EMBL" id="JXTC01000777">
    <property type="protein sequence ID" value="PON37765.1"/>
    <property type="molecule type" value="Genomic_DNA"/>
</dbReference>
<comment type="caution">
    <text evidence="1">The sequence shown here is derived from an EMBL/GenBank/DDBJ whole genome shotgun (WGS) entry which is preliminary data.</text>
</comment>
<dbReference type="Proteomes" id="UP000237000">
    <property type="component" value="Unassembled WGS sequence"/>
</dbReference>
<feature type="non-terminal residue" evidence="1">
    <location>
        <position position="50"/>
    </location>
</feature>
<sequence>MVTHPIPIEIRILLAVAAAKQPARNYRGKFASNNPTLHYQPSACSVHRTC</sequence>
<evidence type="ECO:0000313" key="1">
    <source>
        <dbReference type="EMBL" id="PON37765.1"/>
    </source>
</evidence>
<protein>
    <submittedName>
        <fullName evidence="1">Uncharacterized protein</fullName>
    </submittedName>
</protein>
<accession>A0A2P5AMJ2</accession>
<gene>
    <name evidence="1" type="ORF">TorRG33x02_346720</name>
</gene>
<evidence type="ECO:0000313" key="2">
    <source>
        <dbReference type="Proteomes" id="UP000237000"/>
    </source>
</evidence>
<organism evidence="1 2">
    <name type="scientific">Trema orientale</name>
    <name type="common">Charcoal tree</name>
    <name type="synonym">Celtis orientalis</name>
    <dbReference type="NCBI Taxonomy" id="63057"/>
    <lineage>
        <taxon>Eukaryota</taxon>
        <taxon>Viridiplantae</taxon>
        <taxon>Streptophyta</taxon>
        <taxon>Embryophyta</taxon>
        <taxon>Tracheophyta</taxon>
        <taxon>Spermatophyta</taxon>
        <taxon>Magnoliopsida</taxon>
        <taxon>eudicotyledons</taxon>
        <taxon>Gunneridae</taxon>
        <taxon>Pentapetalae</taxon>
        <taxon>rosids</taxon>
        <taxon>fabids</taxon>
        <taxon>Rosales</taxon>
        <taxon>Cannabaceae</taxon>
        <taxon>Trema</taxon>
    </lineage>
</organism>
<proteinExistence type="predicted"/>
<reference evidence="2" key="1">
    <citation type="submission" date="2016-06" db="EMBL/GenBank/DDBJ databases">
        <title>Parallel loss of symbiosis genes in relatives of nitrogen-fixing non-legume Parasponia.</title>
        <authorList>
            <person name="Van Velzen R."/>
            <person name="Holmer R."/>
            <person name="Bu F."/>
            <person name="Rutten L."/>
            <person name="Van Zeijl A."/>
            <person name="Liu W."/>
            <person name="Santuari L."/>
            <person name="Cao Q."/>
            <person name="Sharma T."/>
            <person name="Shen D."/>
            <person name="Roswanjaya Y."/>
            <person name="Wardhani T."/>
            <person name="Kalhor M.S."/>
            <person name="Jansen J."/>
            <person name="Van den Hoogen J."/>
            <person name="Gungor B."/>
            <person name="Hartog M."/>
            <person name="Hontelez J."/>
            <person name="Verver J."/>
            <person name="Yang W.-C."/>
            <person name="Schijlen E."/>
            <person name="Repin R."/>
            <person name="Schilthuizen M."/>
            <person name="Schranz E."/>
            <person name="Heidstra R."/>
            <person name="Miyata K."/>
            <person name="Fedorova E."/>
            <person name="Kohlen W."/>
            <person name="Bisseling T."/>
            <person name="Smit S."/>
            <person name="Geurts R."/>
        </authorList>
    </citation>
    <scope>NUCLEOTIDE SEQUENCE [LARGE SCALE GENOMIC DNA]</scope>
    <source>
        <strain evidence="2">cv. RG33-2</strain>
    </source>
</reference>
<name>A0A2P5AMJ2_TREOI</name>
<dbReference type="InParanoid" id="A0A2P5AMJ2"/>
<keyword evidence="2" id="KW-1185">Reference proteome</keyword>
<dbReference type="AlphaFoldDB" id="A0A2P5AMJ2"/>